<sequence length="86" mass="9133">MDEDIHRLLEAQGGAGSVTQLLVAGASRRVVDETVRRGDLVRVRNDAVILREALASSTPWERRGLTVRAVGHSLAPAGSGSHALSH</sequence>
<name>A0A285VP36_9MICO</name>
<gene>
    <name evidence="1" type="ORF">SAMN05421879_10648</name>
</gene>
<dbReference type="EMBL" id="OBQK01000006">
    <property type="protein sequence ID" value="SOC55819.1"/>
    <property type="molecule type" value="Genomic_DNA"/>
</dbReference>
<keyword evidence="2" id="KW-1185">Reference proteome</keyword>
<dbReference type="AlphaFoldDB" id="A0A285VP36"/>
<reference evidence="2" key="1">
    <citation type="submission" date="2017-08" db="EMBL/GenBank/DDBJ databases">
        <authorList>
            <person name="Varghese N."/>
            <person name="Submissions S."/>
        </authorList>
    </citation>
    <scope>NUCLEOTIDE SEQUENCE [LARGE SCALE GENOMIC DNA]</scope>
    <source>
        <strain evidence="2">USBA17B2</strain>
    </source>
</reference>
<evidence type="ECO:0000313" key="2">
    <source>
        <dbReference type="Proteomes" id="UP000219688"/>
    </source>
</evidence>
<proteinExistence type="predicted"/>
<dbReference type="Proteomes" id="UP000219688">
    <property type="component" value="Unassembled WGS sequence"/>
</dbReference>
<protein>
    <submittedName>
        <fullName evidence="1">Uncharacterized protein</fullName>
    </submittedName>
</protein>
<accession>A0A285VP36</accession>
<organism evidence="1 2">
    <name type="scientific">Ornithinimicrobium cerasi</name>
    <dbReference type="NCBI Taxonomy" id="2248773"/>
    <lineage>
        <taxon>Bacteria</taxon>
        <taxon>Bacillati</taxon>
        <taxon>Actinomycetota</taxon>
        <taxon>Actinomycetes</taxon>
        <taxon>Micrococcales</taxon>
        <taxon>Ornithinimicrobiaceae</taxon>
        <taxon>Ornithinimicrobium</taxon>
    </lineage>
</organism>
<evidence type="ECO:0000313" key="1">
    <source>
        <dbReference type="EMBL" id="SOC55819.1"/>
    </source>
</evidence>